<proteinExistence type="predicted"/>
<dbReference type="STRING" id="623744.A0A553PYC9"/>
<keyword evidence="2" id="KW-1185">Reference proteome</keyword>
<organism evidence="1 2">
    <name type="scientific">Danionella cerebrum</name>
    <dbReference type="NCBI Taxonomy" id="2873325"/>
    <lineage>
        <taxon>Eukaryota</taxon>
        <taxon>Metazoa</taxon>
        <taxon>Chordata</taxon>
        <taxon>Craniata</taxon>
        <taxon>Vertebrata</taxon>
        <taxon>Euteleostomi</taxon>
        <taxon>Actinopterygii</taxon>
        <taxon>Neopterygii</taxon>
        <taxon>Teleostei</taxon>
        <taxon>Ostariophysi</taxon>
        <taxon>Cypriniformes</taxon>
        <taxon>Danionidae</taxon>
        <taxon>Danioninae</taxon>
        <taxon>Danionella</taxon>
    </lineage>
</organism>
<reference evidence="1 2" key="1">
    <citation type="journal article" date="2019" name="Sci. Data">
        <title>Hybrid genome assembly and annotation of Danionella translucida.</title>
        <authorList>
            <person name="Kadobianskyi M."/>
            <person name="Schulze L."/>
            <person name="Schuelke M."/>
            <person name="Judkewitz B."/>
        </authorList>
    </citation>
    <scope>NUCLEOTIDE SEQUENCE [LARGE SCALE GENOMIC DNA]</scope>
    <source>
        <strain evidence="1 2">Bolton</strain>
    </source>
</reference>
<dbReference type="EMBL" id="SRMA01026544">
    <property type="protein sequence ID" value="TRY82688.1"/>
    <property type="molecule type" value="Genomic_DNA"/>
</dbReference>
<dbReference type="OrthoDB" id="9931004at2759"/>
<name>A0A553PYC9_9TELE</name>
<dbReference type="AlphaFoldDB" id="A0A553PYC9"/>
<evidence type="ECO:0000313" key="1">
    <source>
        <dbReference type="EMBL" id="TRY82688.1"/>
    </source>
</evidence>
<dbReference type="Proteomes" id="UP000316079">
    <property type="component" value="Unassembled WGS sequence"/>
</dbReference>
<gene>
    <name evidence="1" type="ORF">DNTS_032611</name>
</gene>
<protein>
    <submittedName>
        <fullName evidence="1">Uncharacterized protein</fullName>
    </submittedName>
</protein>
<evidence type="ECO:0000313" key="2">
    <source>
        <dbReference type="Proteomes" id="UP000316079"/>
    </source>
</evidence>
<sequence>MPMPSLRTVTEKFLAKFQPENFFKLPWEKDLGGYPLPSLPHIFRRSETANLGKRHSSKYGSTYKQDMHLNVIERQQGYREPEKLRFSVIMH</sequence>
<accession>A0A553PYC9</accession>
<comment type="caution">
    <text evidence="1">The sequence shown here is derived from an EMBL/GenBank/DDBJ whole genome shotgun (WGS) entry which is preliminary data.</text>
</comment>